<sequence>MKASGYDNRTAIFLASVCSQTYAHYNNPDGSFVMPESYEPVADILAESLTGVTERFGFIIQSPEYAIIAFRGTSSTTDWVSDAMASQSKYKCVKNAGQSHRGISNIYYSARECVLKALREISTDKTLYITGHSLGGALATLCALDISTNTLFGNPGVYTYGSPRVGDPTFAKTFNNRLRYSYRINNRFDVVTHLPPQAFKLPKRTRTYYYKHVAQSEMLSFHNGSIPGNHVISSYYFVLAEGDPAYAAQLSRANPGLCPAYARYGLRDFEQAGGDRH</sequence>
<dbReference type="Proteomes" id="UP000256869">
    <property type="component" value="Unassembled WGS sequence"/>
</dbReference>
<keyword evidence="3" id="KW-1185">Reference proteome</keyword>
<proteinExistence type="predicted"/>
<name>A0A3D9IQB6_9BACL</name>
<dbReference type="OrthoDB" id="5522031at2"/>
<dbReference type="SUPFAM" id="SSF53474">
    <property type="entry name" value="alpha/beta-Hydrolases"/>
    <property type="match status" value="1"/>
</dbReference>
<organism evidence="2 3">
    <name type="scientific">Cohnella lupini</name>
    <dbReference type="NCBI Taxonomy" id="1294267"/>
    <lineage>
        <taxon>Bacteria</taxon>
        <taxon>Bacillati</taxon>
        <taxon>Bacillota</taxon>
        <taxon>Bacilli</taxon>
        <taxon>Bacillales</taxon>
        <taxon>Paenibacillaceae</taxon>
        <taxon>Cohnella</taxon>
    </lineage>
</organism>
<dbReference type="AlphaFoldDB" id="A0A3D9IQB6"/>
<dbReference type="CDD" id="cd00519">
    <property type="entry name" value="Lipase_3"/>
    <property type="match status" value="1"/>
</dbReference>
<dbReference type="InterPro" id="IPR002921">
    <property type="entry name" value="Fungal_lipase-type"/>
</dbReference>
<dbReference type="Gene3D" id="3.40.50.1820">
    <property type="entry name" value="alpha/beta hydrolase"/>
    <property type="match status" value="1"/>
</dbReference>
<dbReference type="GO" id="GO:0006629">
    <property type="term" value="P:lipid metabolic process"/>
    <property type="evidence" value="ECO:0007669"/>
    <property type="project" value="InterPro"/>
</dbReference>
<reference evidence="2 3" key="1">
    <citation type="submission" date="2018-07" db="EMBL/GenBank/DDBJ databases">
        <title>Genomic Encyclopedia of Type Strains, Phase III (KMG-III): the genomes of soil and plant-associated and newly described type strains.</title>
        <authorList>
            <person name="Whitman W."/>
        </authorList>
    </citation>
    <scope>NUCLEOTIDE SEQUENCE [LARGE SCALE GENOMIC DNA]</scope>
    <source>
        <strain evidence="2 3">CECT 8236</strain>
    </source>
</reference>
<evidence type="ECO:0000313" key="3">
    <source>
        <dbReference type="Proteomes" id="UP000256869"/>
    </source>
</evidence>
<dbReference type="RefSeq" id="WP_115992054.1">
    <property type="nucleotide sequence ID" value="NZ_QRDY01000003.1"/>
</dbReference>
<dbReference type="InterPro" id="IPR051218">
    <property type="entry name" value="Sec_MonoDiacylglyc_Lipase"/>
</dbReference>
<comment type="caution">
    <text evidence="2">The sequence shown here is derived from an EMBL/GenBank/DDBJ whole genome shotgun (WGS) entry which is preliminary data.</text>
</comment>
<evidence type="ECO:0000259" key="1">
    <source>
        <dbReference type="Pfam" id="PF01764"/>
    </source>
</evidence>
<dbReference type="PANTHER" id="PTHR45856:SF24">
    <property type="entry name" value="FUNGAL LIPASE-LIKE DOMAIN-CONTAINING PROTEIN"/>
    <property type="match status" value="1"/>
</dbReference>
<accession>A0A3D9IQB6</accession>
<evidence type="ECO:0000313" key="2">
    <source>
        <dbReference type="EMBL" id="RED63952.1"/>
    </source>
</evidence>
<gene>
    <name evidence="2" type="ORF">DFP95_103193</name>
</gene>
<dbReference type="PANTHER" id="PTHR45856">
    <property type="entry name" value="ALPHA/BETA-HYDROLASES SUPERFAMILY PROTEIN"/>
    <property type="match status" value="1"/>
</dbReference>
<protein>
    <submittedName>
        <fullName evidence="2">Triacylglycerol lipase</fullName>
    </submittedName>
</protein>
<dbReference type="EMBL" id="QRDY01000003">
    <property type="protein sequence ID" value="RED63952.1"/>
    <property type="molecule type" value="Genomic_DNA"/>
</dbReference>
<feature type="domain" description="Fungal lipase-type" evidence="1">
    <location>
        <begin position="67"/>
        <end position="197"/>
    </location>
</feature>
<dbReference type="Pfam" id="PF01764">
    <property type="entry name" value="Lipase_3"/>
    <property type="match status" value="1"/>
</dbReference>
<dbReference type="InterPro" id="IPR029058">
    <property type="entry name" value="AB_hydrolase_fold"/>
</dbReference>